<protein>
    <submittedName>
        <fullName evidence="1">Uncharacterized protein</fullName>
    </submittedName>
</protein>
<sequence>MPDKLYPILQGEQEFNRPDTIFLQKRTHWMKCLRQKFFYLRTILDEKNTSGQRLDTFMNAALYKQTLSLKCLDHASAQVRLILSLLPVTCSHFNVRSLFLGK</sequence>
<organism evidence="1 2">
    <name type="scientific">Hypothenemus hampei</name>
    <name type="common">Coffee berry borer</name>
    <dbReference type="NCBI Taxonomy" id="57062"/>
    <lineage>
        <taxon>Eukaryota</taxon>
        <taxon>Metazoa</taxon>
        <taxon>Ecdysozoa</taxon>
        <taxon>Arthropoda</taxon>
        <taxon>Hexapoda</taxon>
        <taxon>Insecta</taxon>
        <taxon>Pterygota</taxon>
        <taxon>Neoptera</taxon>
        <taxon>Endopterygota</taxon>
        <taxon>Coleoptera</taxon>
        <taxon>Polyphaga</taxon>
        <taxon>Cucujiformia</taxon>
        <taxon>Curculionidae</taxon>
        <taxon>Scolytinae</taxon>
        <taxon>Hypothenemus</taxon>
    </lineage>
</organism>
<evidence type="ECO:0000313" key="2">
    <source>
        <dbReference type="Proteomes" id="UP001566132"/>
    </source>
</evidence>
<accession>A0ABD1EE10</accession>
<dbReference type="Proteomes" id="UP001566132">
    <property type="component" value="Unassembled WGS sequence"/>
</dbReference>
<evidence type="ECO:0000313" key="1">
    <source>
        <dbReference type="EMBL" id="KAL1492879.1"/>
    </source>
</evidence>
<name>A0ABD1EE10_HYPHA</name>
<proteinExistence type="predicted"/>
<dbReference type="AlphaFoldDB" id="A0ABD1EE10"/>
<gene>
    <name evidence="1" type="ORF">ABEB36_011053</name>
</gene>
<reference evidence="1 2" key="1">
    <citation type="submission" date="2024-05" db="EMBL/GenBank/DDBJ databases">
        <title>Genetic variation in Jamaican populations of the coffee berry borer (Hypothenemus hampei).</title>
        <authorList>
            <person name="Errbii M."/>
            <person name="Myrie A."/>
        </authorList>
    </citation>
    <scope>NUCLEOTIDE SEQUENCE [LARGE SCALE GENOMIC DNA]</scope>
    <source>
        <strain evidence="1">JA-Hopewell-2020-01-JO</strain>
        <tissue evidence="1">Whole body</tissue>
    </source>
</reference>
<comment type="caution">
    <text evidence="1">The sequence shown here is derived from an EMBL/GenBank/DDBJ whole genome shotgun (WGS) entry which is preliminary data.</text>
</comment>
<dbReference type="EMBL" id="JBDJPC010000008">
    <property type="protein sequence ID" value="KAL1492879.1"/>
    <property type="molecule type" value="Genomic_DNA"/>
</dbReference>
<keyword evidence="2" id="KW-1185">Reference proteome</keyword>